<dbReference type="AlphaFoldDB" id="A0A5J5BV76"/>
<name>A0A5J5BV76_9ASTE</name>
<reference evidence="4 5" key="1">
    <citation type="submission" date="2019-09" db="EMBL/GenBank/DDBJ databases">
        <title>A chromosome-level genome assembly of the Chinese tupelo Nyssa sinensis.</title>
        <authorList>
            <person name="Yang X."/>
            <person name="Kang M."/>
            <person name="Yang Y."/>
            <person name="Xiong H."/>
            <person name="Wang M."/>
            <person name="Zhang Z."/>
            <person name="Wang Z."/>
            <person name="Wu H."/>
            <person name="Ma T."/>
            <person name="Liu J."/>
            <person name="Xi Z."/>
        </authorList>
    </citation>
    <scope>NUCLEOTIDE SEQUENCE [LARGE SCALE GENOMIC DNA]</scope>
    <source>
        <strain evidence="4">J267</strain>
        <tissue evidence="4">Leaf</tissue>
    </source>
</reference>
<evidence type="ECO:0000256" key="2">
    <source>
        <dbReference type="SAM" id="MobiDB-lite"/>
    </source>
</evidence>
<dbReference type="InterPro" id="IPR008587">
    <property type="entry name" value="FPP_plant"/>
</dbReference>
<dbReference type="Pfam" id="PF07002">
    <property type="entry name" value="Copine"/>
    <property type="match status" value="1"/>
</dbReference>
<organism evidence="4 5">
    <name type="scientific">Nyssa sinensis</name>
    <dbReference type="NCBI Taxonomy" id="561372"/>
    <lineage>
        <taxon>Eukaryota</taxon>
        <taxon>Viridiplantae</taxon>
        <taxon>Streptophyta</taxon>
        <taxon>Embryophyta</taxon>
        <taxon>Tracheophyta</taxon>
        <taxon>Spermatophyta</taxon>
        <taxon>Magnoliopsida</taxon>
        <taxon>eudicotyledons</taxon>
        <taxon>Gunneridae</taxon>
        <taxon>Pentapetalae</taxon>
        <taxon>asterids</taxon>
        <taxon>Cornales</taxon>
        <taxon>Nyssaceae</taxon>
        <taxon>Nyssa</taxon>
    </lineage>
</organism>
<dbReference type="OrthoDB" id="5855668at2759"/>
<dbReference type="InterPro" id="IPR010734">
    <property type="entry name" value="Copine_C"/>
</dbReference>
<evidence type="ECO:0000313" key="4">
    <source>
        <dbReference type="EMBL" id="KAA8546708.1"/>
    </source>
</evidence>
<feature type="compositionally biased region" description="Polar residues" evidence="2">
    <location>
        <begin position="33"/>
        <end position="42"/>
    </location>
</feature>
<proteinExistence type="predicted"/>
<protein>
    <recommendedName>
        <fullName evidence="3">Copine C-terminal domain-containing protein</fullName>
    </recommendedName>
</protein>
<keyword evidence="5" id="KW-1185">Reference proteome</keyword>
<evidence type="ECO:0000313" key="5">
    <source>
        <dbReference type="Proteomes" id="UP000325577"/>
    </source>
</evidence>
<dbReference type="GO" id="GO:0004842">
    <property type="term" value="F:ubiquitin-protein transferase activity"/>
    <property type="evidence" value="ECO:0007669"/>
    <property type="project" value="TreeGrafter"/>
</dbReference>
<accession>A0A5J5BV76</accession>
<gene>
    <name evidence="4" type="ORF">F0562_003155</name>
</gene>
<feature type="coiled-coil region" evidence="1">
    <location>
        <begin position="285"/>
        <end position="312"/>
    </location>
</feature>
<evidence type="ECO:0000256" key="1">
    <source>
        <dbReference type="SAM" id="Coils"/>
    </source>
</evidence>
<dbReference type="PANTHER" id="PTHR45751">
    <property type="entry name" value="COPINE FAMILY PROTEIN 1"/>
    <property type="match status" value="1"/>
</dbReference>
<dbReference type="EMBL" id="CM018032">
    <property type="protein sequence ID" value="KAA8546708.1"/>
    <property type="molecule type" value="Genomic_DNA"/>
</dbReference>
<dbReference type="Pfam" id="PF05911">
    <property type="entry name" value="FPP"/>
    <property type="match status" value="1"/>
</dbReference>
<dbReference type="GO" id="GO:0005634">
    <property type="term" value="C:nucleus"/>
    <property type="evidence" value="ECO:0007669"/>
    <property type="project" value="TreeGrafter"/>
</dbReference>
<dbReference type="GO" id="GO:0016567">
    <property type="term" value="P:protein ubiquitination"/>
    <property type="evidence" value="ECO:0007669"/>
    <property type="project" value="TreeGrafter"/>
</dbReference>
<keyword evidence="1" id="KW-0175">Coiled coil</keyword>
<sequence>MPCLSYRARTLAVARRLRLCSKNPSRRSPAPTLVTTSANGHRSPQEQKTIDAIVKASQYPLSIILVGVGDGPWDMMREFDDNIPARAFDNFQFVNFTEIMSKNADPLRKQTQFALTALMEIPSQYKATIELNILGSRTSNAPDRVPLPPPLYGMASFTNSFIPSRSSSFQQGAPPYSGYDTTSTVPYRGCDTTMTTTPSSSSSFDNQICPICQSNPKDMAFGCGHQSKMDRRSWPWKKKSSDKAAIDKAVAALDSAGASLASAGPQGDQDSYKKPNYVQISVDQVKIYEDQVKTYEDEVKELNEKLSAAHSDMNTKESLLKQHAKVAEEAVSGWEKAEAEALALKNHLESVTLLKLTAEDRASHLDGALKECMQQIRNLKEEHEQTLQEVVLTKTKQWDKIKLELETKIANMDQEVLRSAAEKIYHFFSTHVSD</sequence>
<evidence type="ECO:0000259" key="3">
    <source>
        <dbReference type="Pfam" id="PF07002"/>
    </source>
</evidence>
<feature type="region of interest" description="Disordered" evidence="2">
    <location>
        <begin position="22"/>
        <end position="45"/>
    </location>
</feature>
<feature type="coiled-coil region" evidence="1">
    <location>
        <begin position="362"/>
        <end position="396"/>
    </location>
</feature>
<dbReference type="Proteomes" id="UP000325577">
    <property type="component" value="Linkage Group LG1"/>
</dbReference>
<dbReference type="InterPro" id="IPR052079">
    <property type="entry name" value="E3_ligase/Copine_domain"/>
</dbReference>
<feature type="domain" description="Copine C-terminal" evidence="3">
    <location>
        <begin position="40"/>
        <end position="135"/>
    </location>
</feature>
<dbReference type="PANTHER" id="PTHR45751:SF30">
    <property type="entry name" value="E3 UBIQUITIN-PROTEIN LIGASE RGLG5"/>
    <property type="match status" value="1"/>
</dbReference>